<gene>
    <name evidence="2" type="ORF">HPP92_015633</name>
    <name evidence="1" type="ORF">HPP92_016331</name>
</gene>
<name>A0A835QNR3_VANPL</name>
<evidence type="ECO:0000313" key="2">
    <source>
        <dbReference type="EMBL" id="KAG0471087.1"/>
    </source>
</evidence>
<dbReference type="EMBL" id="JADCNM010000008">
    <property type="protein sequence ID" value="KAG0471087.1"/>
    <property type="molecule type" value="Genomic_DNA"/>
</dbReference>
<dbReference type="Gene3D" id="3.30.200.20">
    <property type="entry name" value="Phosphorylase Kinase, domain 1"/>
    <property type="match status" value="1"/>
</dbReference>
<evidence type="ECO:0000313" key="4">
    <source>
        <dbReference type="Proteomes" id="UP000639772"/>
    </source>
</evidence>
<comment type="caution">
    <text evidence="2">The sequence shown here is derived from an EMBL/GenBank/DDBJ whole genome shotgun (WGS) entry which is preliminary data.</text>
</comment>
<reference evidence="3 4" key="1">
    <citation type="journal article" date="2020" name="Nat. Food">
        <title>A phased Vanilla planifolia genome enables genetic improvement of flavour and production.</title>
        <authorList>
            <person name="Hasing T."/>
            <person name="Tang H."/>
            <person name="Brym M."/>
            <person name="Khazi F."/>
            <person name="Huang T."/>
            <person name="Chambers A.H."/>
        </authorList>
    </citation>
    <scope>NUCLEOTIDE SEQUENCE [LARGE SCALE GENOMIC DNA]</scope>
    <source>
        <tissue evidence="2">Leaf</tissue>
    </source>
</reference>
<organism evidence="2 4">
    <name type="scientific">Vanilla planifolia</name>
    <name type="common">Vanilla</name>
    <dbReference type="NCBI Taxonomy" id="51239"/>
    <lineage>
        <taxon>Eukaryota</taxon>
        <taxon>Viridiplantae</taxon>
        <taxon>Streptophyta</taxon>
        <taxon>Embryophyta</taxon>
        <taxon>Tracheophyta</taxon>
        <taxon>Spermatophyta</taxon>
        <taxon>Magnoliopsida</taxon>
        <taxon>Liliopsida</taxon>
        <taxon>Asparagales</taxon>
        <taxon>Orchidaceae</taxon>
        <taxon>Vanilloideae</taxon>
        <taxon>Vanilleae</taxon>
        <taxon>Vanilla</taxon>
    </lineage>
</organism>
<sequence>MNRQKTWLIEVGQLATSIDDVLCEMIYMNRAKVTCLCSIFRIIEEATTNFLTVQLFGEGGFSPRYKGVLEGQEIASKKRLFPEFRPKHGRVQNEVILIASCSTESGQALELLHPKGRQDAGLRIHALIEA</sequence>
<evidence type="ECO:0000313" key="3">
    <source>
        <dbReference type="Proteomes" id="UP000636800"/>
    </source>
</evidence>
<protein>
    <submittedName>
        <fullName evidence="2">Uncharacterized protein</fullName>
    </submittedName>
</protein>
<evidence type="ECO:0000313" key="1">
    <source>
        <dbReference type="EMBL" id="KAG0469631.1"/>
    </source>
</evidence>
<keyword evidence="3" id="KW-1185">Reference proteome</keyword>
<proteinExistence type="predicted"/>
<accession>A0A835QNR3</accession>
<dbReference type="Proteomes" id="UP000639772">
    <property type="component" value="Unassembled WGS sequence"/>
</dbReference>
<dbReference type="Proteomes" id="UP000636800">
    <property type="component" value="Unassembled WGS sequence"/>
</dbReference>
<dbReference type="EMBL" id="JADCNL010000008">
    <property type="protein sequence ID" value="KAG0469631.1"/>
    <property type="molecule type" value="Genomic_DNA"/>
</dbReference>
<dbReference type="AlphaFoldDB" id="A0A835QNR3"/>